<name>A0A9Q1HHC0_HOLLE</name>
<dbReference type="Proteomes" id="UP001152320">
    <property type="component" value="Chromosome 3"/>
</dbReference>
<dbReference type="AlphaFoldDB" id="A0A9Q1HHC0"/>
<sequence length="75" mass="8553">MGIKFERCLENCAGGERAHTVVNLYLDNLPIEHTLGVRWDVQSDQFGFEVSVKEKPLTRRGILLSLAQDTTHWVL</sequence>
<evidence type="ECO:0000313" key="2">
    <source>
        <dbReference type="Proteomes" id="UP001152320"/>
    </source>
</evidence>
<keyword evidence="2" id="KW-1185">Reference proteome</keyword>
<reference evidence="1" key="1">
    <citation type="submission" date="2021-10" db="EMBL/GenBank/DDBJ databases">
        <title>Tropical sea cucumber genome reveals ecological adaptation and Cuvierian tubules defense mechanism.</title>
        <authorList>
            <person name="Chen T."/>
        </authorList>
    </citation>
    <scope>NUCLEOTIDE SEQUENCE</scope>
    <source>
        <strain evidence="1">Nanhai2018</strain>
        <tissue evidence="1">Muscle</tissue>
    </source>
</reference>
<dbReference type="OrthoDB" id="6127549at2759"/>
<organism evidence="1 2">
    <name type="scientific">Holothuria leucospilota</name>
    <name type="common">Black long sea cucumber</name>
    <name type="synonym">Mertensiothuria leucospilota</name>
    <dbReference type="NCBI Taxonomy" id="206669"/>
    <lineage>
        <taxon>Eukaryota</taxon>
        <taxon>Metazoa</taxon>
        <taxon>Echinodermata</taxon>
        <taxon>Eleutherozoa</taxon>
        <taxon>Echinozoa</taxon>
        <taxon>Holothuroidea</taxon>
        <taxon>Aspidochirotacea</taxon>
        <taxon>Aspidochirotida</taxon>
        <taxon>Holothuriidae</taxon>
        <taxon>Holothuria</taxon>
    </lineage>
</organism>
<gene>
    <name evidence="1" type="ORF">HOLleu_07840</name>
</gene>
<protein>
    <submittedName>
        <fullName evidence="1">Uncharacterized protein</fullName>
    </submittedName>
</protein>
<dbReference type="EMBL" id="JAIZAY010000003">
    <property type="protein sequence ID" value="KAJ8044938.1"/>
    <property type="molecule type" value="Genomic_DNA"/>
</dbReference>
<accession>A0A9Q1HHC0</accession>
<comment type="caution">
    <text evidence="1">The sequence shown here is derived from an EMBL/GenBank/DDBJ whole genome shotgun (WGS) entry which is preliminary data.</text>
</comment>
<evidence type="ECO:0000313" key="1">
    <source>
        <dbReference type="EMBL" id="KAJ8044938.1"/>
    </source>
</evidence>
<proteinExistence type="predicted"/>